<dbReference type="AlphaFoldDB" id="A0A075MQI2"/>
<feature type="transmembrane region" description="Helical" evidence="8">
    <location>
        <begin position="351"/>
        <end position="372"/>
    </location>
</feature>
<feature type="transmembrane region" description="Helical" evidence="8">
    <location>
        <begin position="321"/>
        <end position="339"/>
    </location>
</feature>
<proteinExistence type="predicted"/>
<dbReference type="Pfam" id="PF13231">
    <property type="entry name" value="PMT_2"/>
    <property type="match status" value="1"/>
</dbReference>
<dbReference type="KEGG" id="nev:NTE_01730"/>
<reference evidence="10 11" key="1">
    <citation type="journal article" date="2014" name="PLoS ONE">
        <title>Genome Sequence of Candidatus Nitrososphaera evergladensis from Group I.1b Enriched from Everglades Soil Reveals Novel Genomic Features of the Ammonia-Oxidizing Archaea.</title>
        <authorList>
            <person name="Zhalnina K.V."/>
            <person name="Dias R."/>
            <person name="Leonard M.T."/>
            <person name="Dorr de Quadros P."/>
            <person name="Camargo F.A."/>
            <person name="Drew J.C."/>
            <person name="Farmerie W.G."/>
            <person name="Daroub S.H."/>
            <person name="Triplett E.W."/>
        </authorList>
    </citation>
    <scope>NUCLEOTIDE SEQUENCE [LARGE SCALE GENOMIC DNA]</scope>
    <source>
        <strain evidence="10 11">SR1</strain>
    </source>
</reference>
<dbReference type="HOGENOM" id="CLU_622037_0_0_2"/>
<organism evidence="10 11">
    <name type="scientific">Candidatus Nitrososphaera evergladensis SR1</name>
    <dbReference type="NCBI Taxonomy" id="1459636"/>
    <lineage>
        <taxon>Archaea</taxon>
        <taxon>Nitrososphaerota</taxon>
        <taxon>Nitrososphaeria</taxon>
        <taxon>Nitrososphaerales</taxon>
        <taxon>Nitrososphaeraceae</taxon>
        <taxon>Nitrososphaera</taxon>
    </lineage>
</organism>
<dbReference type="PANTHER" id="PTHR33908:SF11">
    <property type="entry name" value="MEMBRANE PROTEIN"/>
    <property type="match status" value="1"/>
</dbReference>
<dbReference type="InterPro" id="IPR038731">
    <property type="entry name" value="RgtA/B/C-like"/>
</dbReference>
<evidence type="ECO:0000313" key="10">
    <source>
        <dbReference type="EMBL" id="AIF83791.1"/>
    </source>
</evidence>
<sequence>MFLLSITISKKKYSLIIFIPIILSSFTHLWNATGFPDIFYDEGIYMRRAMNVLVYQMPQENPYYYDHPLFGQMFLAGLLAVTGFPDSLHPSASVQSVEELYLVPKIWMGLLAVLDTFLIYKIAEYKYNSRVAFLASLLFAVMPMSWLFRRILLESLLLPFLLSSILFALQLARSSQKQYLPALLSGVCLGLAIFTKIPVFAMIPLVGFMIYTGSSKDRKSRLRNIGIWLIPVILIPLLWPLQSISTNSFDNWVKGVLAQTQRHSYGVAGIFETFLTVDPVLLALGVVGLMYAIPRKDLFILLWLGPFLAFLWLIGYVQYFHILPVLPVFCIAGALWLNDLVDKIKSRKHNLAGYGIVASVVLFGLVSTTLLITTNVTSAQFEATAFALSIADKDTTIIANPVYAWPYKFVFHMPYAMNDYRDVLYSEINTDKVVLVSEPHLQGSIGEPQIRQAYDSTASVRTFYGNSRNYDVGLYPYTSMALNNQGDFIDVRQRVP</sequence>
<evidence type="ECO:0000256" key="7">
    <source>
        <dbReference type="ARBA" id="ARBA00023136"/>
    </source>
</evidence>
<evidence type="ECO:0000313" key="11">
    <source>
        <dbReference type="Proteomes" id="UP000028194"/>
    </source>
</evidence>
<protein>
    <submittedName>
        <fullName evidence="10">PMT family glycosyltransferase, 4-amino-4-deoxy-L-arabinose transferase</fullName>
    </submittedName>
</protein>
<dbReference type="GO" id="GO:0005886">
    <property type="term" value="C:plasma membrane"/>
    <property type="evidence" value="ECO:0007669"/>
    <property type="project" value="UniProtKB-SubCell"/>
</dbReference>
<feature type="transmembrane region" description="Helical" evidence="8">
    <location>
        <begin position="298"/>
        <end position="315"/>
    </location>
</feature>
<keyword evidence="7 8" id="KW-0472">Membrane</keyword>
<accession>A0A075MQI2</accession>
<name>A0A075MQI2_9ARCH</name>
<evidence type="ECO:0000256" key="6">
    <source>
        <dbReference type="ARBA" id="ARBA00022989"/>
    </source>
</evidence>
<dbReference type="EMBL" id="CP007174">
    <property type="protein sequence ID" value="AIF83791.1"/>
    <property type="molecule type" value="Genomic_DNA"/>
</dbReference>
<keyword evidence="6 8" id="KW-1133">Transmembrane helix</keyword>
<evidence type="ECO:0000256" key="2">
    <source>
        <dbReference type="ARBA" id="ARBA00022475"/>
    </source>
</evidence>
<evidence type="ECO:0000256" key="8">
    <source>
        <dbReference type="SAM" id="Phobius"/>
    </source>
</evidence>
<evidence type="ECO:0000256" key="3">
    <source>
        <dbReference type="ARBA" id="ARBA00022676"/>
    </source>
</evidence>
<dbReference type="InterPro" id="IPR050297">
    <property type="entry name" value="LipidA_mod_glycosyltrf_83"/>
</dbReference>
<evidence type="ECO:0000259" key="9">
    <source>
        <dbReference type="Pfam" id="PF13231"/>
    </source>
</evidence>
<dbReference type="eggNOG" id="arCOG04615">
    <property type="taxonomic scope" value="Archaea"/>
</dbReference>
<evidence type="ECO:0000256" key="5">
    <source>
        <dbReference type="ARBA" id="ARBA00022692"/>
    </source>
</evidence>
<evidence type="ECO:0000256" key="4">
    <source>
        <dbReference type="ARBA" id="ARBA00022679"/>
    </source>
</evidence>
<keyword evidence="11" id="KW-1185">Reference proteome</keyword>
<feature type="transmembrane region" description="Helical" evidence="8">
    <location>
        <begin position="184"/>
        <end position="213"/>
    </location>
</feature>
<keyword evidence="2" id="KW-1003">Cell membrane</keyword>
<comment type="subcellular location">
    <subcellularLocation>
        <location evidence="1">Cell membrane</location>
        <topology evidence="1">Multi-pass membrane protein</topology>
    </subcellularLocation>
</comment>
<feature type="transmembrane region" description="Helical" evidence="8">
    <location>
        <begin position="12"/>
        <end position="30"/>
    </location>
</feature>
<feature type="transmembrane region" description="Helical" evidence="8">
    <location>
        <begin position="129"/>
        <end position="148"/>
    </location>
</feature>
<feature type="transmembrane region" description="Helical" evidence="8">
    <location>
        <begin position="100"/>
        <end position="123"/>
    </location>
</feature>
<feature type="transmembrane region" description="Helical" evidence="8">
    <location>
        <begin position="225"/>
        <end position="245"/>
    </location>
</feature>
<keyword evidence="3" id="KW-0328">Glycosyltransferase</keyword>
<dbReference type="GO" id="GO:0016763">
    <property type="term" value="F:pentosyltransferase activity"/>
    <property type="evidence" value="ECO:0007669"/>
    <property type="project" value="TreeGrafter"/>
</dbReference>
<feature type="domain" description="Glycosyltransferase RgtA/B/C/D-like" evidence="9">
    <location>
        <begin position="110"/>
        <end position="237"/>
    </location>
</feature>
<feature type="transmembrane region" description="Helical" evidence="8">
    <location>
        <begin position="265"/>
        <end position="291"/>
    </location>
</feature>
<dbReference type="PANTHER" id="PTHR33908">
    <property type="entry name" value="MANNOSYLTRANSFERASE YKCB-RELATED"/>
    <property type="match status" value="1"/>
</dbReference>
<keyword evidence="5 8" id="KW-0812">Transmembrane</keyword>
<dbReference type="STRING" id="1459636.NTE_01730"/>
<gene>
    <name evidence="10" type="ORF">NTE_01730</name>
</gene>
<keyword evidence="4 10" id="KW-0808">Transferase</keyword>
<dbReference type="GO" id="GO:0008610">
    <property type="term" value="P:lipid biosynthetic process"/>
    <property type="evidence" value="ECO:0007669"/>
    <property type="project" value="UniProtKB-ARBA"/>
</dbReference>
<evidence type="ECO:0000256" key="1">
    <source>
        <dbReference type="ARBA" id="ARBA00004651"/>
    </source>
</evidence>
<dbReference type="Proteomes" id="UP000028194">
    <property type="component" value="Chromosome"/>
</dbReference>